<dbReference type="InterPro" id="IPR014284">
    <property type="entry name" value="RNA_pol_sigma-70_dom"/>
</dbReference>
<dbReference type="PANTHER" id="PTHR43133">
    <property type="entry name" value="RNA POLYMERASE ECF-TYPE SIGMA FACTO"/>
    <property type="match status" value="1"/>
</dbReference>
<dbReference type="InterPro" id="IPR007627">
    <property type="entry name" value="RNA_pol_sigma70_r2"/>
</dbReference>
<dbReference type="GO" id="GO:0006352">
    <property type="term" value="P:DNA-templated transcription initiation"/>
    <property type="evidence" value="ECO:0007669"/>
    <property type="project" value="InterPro"/>
</dbReference>
<dbReference type="Proteomes" id="UP000515981">
    <property type="component" value="Chromosome"/>
</dbReference>
<organism evidence="7 8">
    <name type="scientific">Simiaoa sunii</name>
    <dbReference type="NCBI Taxonomy" id="2763672"/>
    <lineage>
        <taxon>Bacteria</taxon>
        <taxon>Bacillati</taxon>
        <taxon>Bacillota</taxon>
        <taxon>Clostridia</taxon>
        <taxon>Lachnospirales</taxon>
        <taxon>Lachnospiraceae</taxon>
        <taxon>Simiaoa</taxon>
    </lineage>
</organism>
<dbReference type="InterPro" id="IPR013324">
    <property type="entry name" value="RNA_pol_sigma_r3/r4-like"/>
</dbReference>
<dbReference type="KEGG" id="ssun:H9Q77_14420"/>
<dbReference type="GO" id="GO:0003677">
    <property type="term" value="F:DNA binding"/>
    <property type="evidence" value="ECO:0007669"/>
    <property type="project" value="InterPro"/>
</dbReference>
<sequence>MSVMTKEEFAREVRGYTLHMYRLAYSILNNSTDAEDAVSEAVLHAYEKLRTLRDPDSFKNWILQITANEAKKIYRQNKRTGAVAWEENLSPAFYDEHHELWDAVMQLDGGYRDVIVLFYYEQCTIPEISRILECRQGTVKSRLYRAKEQLRERLM</sequence>
<dbReference type="GO" id="GO:0016987">
    <property type="term" value="F:sigma factor activity"/>
    <property type="evidence" value="ECO:0007669"/>
    <property type="project" value="UniProtKB-KW"/>
</dbReference>
<reference evidence="7 8" key="1">
    <citation type="submission" date="2020-08" db="EMBL/GenBank/DDBJ databases">
        <authorList>
            <person name="Liu C."/>
            <person name="Sun Q."/>
        </authorList>
    </citation>
    <scope>NUCLEOTIDE SEQUENCE [LARGE SCALE GENOMIC DNA]</scope>
    <source>
        <strain evidence="7 8">NSJ-8</strain>
    </source>
</reference>
<evidence type="ECO:0000259" key="5">
    <source>
        <dbReference type="Pfam" id="PF04542"/>
    </source>
</evidence>
<evidence type="ECO:0000313" key="7">
    <source>
        <dbReference type="EMBL" id="QNM02243.1"/>
    </source>
</evidence>
<dbReference type="AlphaFoldDB" id="A0A7G9FUL1"/>
<evidence type="ECO:0000313" key="8">
    <source>
        <dbReference type="Proteomes" id="UP000515981"/>
    </source>
</evidence>
<protein>
    <submittedName>
        <fullName evidence="7">RNA polymerase sigma factor</fullName>
    </submittedName>
</protein>
<dbReference type="InterPro" id="IPR039425">
    <property type="entry name" value="RNA_pol_sigma-70-like"/>
</dbReference>
<feature type="domain" description="RNA polymerase sigma factor 70 region 4 type 2" evidence="6">
    <location>
        <begin position="98"/>
        <end position="150"/>
    </location>
</feature>
<keyword evidence="4" id="KW-0804">Transcription</keyword>
<evidence type="ECO:0000256" key="3">
    <source>
        <dbReference type="ARBA" id="ARBA00023082"/>
    </source>
</evidence>
<keyword evidence="8" id="KW-1185">Reference proteome</keyword>
<gene>
    <name evidence="7" type="ORF">H9Q77_14420</name>
</gene>
<dbReference type="Gene3D" id="1.10.1740.10">
    <property type="match status" value="1"/>
</dbReference>
<dbReference type="SUPFAM" id="SSF88946">
    <property type="entry name" value="Sigma2 domain of RNA polymerase sigma factors"/>
    <property type="match status" value="1"/>
</dbReference>
<dbReference type="EMBL" id="CP060633">
    <property type="protein sequence ID" value="QNM02243.1"/>
    <property type="molecule type" value="Genomic_DNA"/>
</dbReference>
<keyword evidence="3" id="KW-0731">Sigma factor</keyword>
<dbReference type="Gene3D" id="1.10.10.10">
    <property type="entry name" value="Winged helix-like DNA-binding domain superfamily/Winged helix DNA-binding domain"/>
    <property type="match status" value="1"/>
</dbReference>
<dbReference type="InterPro" id="IPR036388">
    <property type="entry name" value="WH-like_DNA-bd_sf"/>
</dbReference>
<evidence type="ECO:0000259" key="6">
    <source>
        <dbReference type="Pfam" id="PF08281"/>
    </source>
</evidence>
<dbReference type="Pfam" id="PF08281">
    <property type="entry name" value="Sigma70_r4_2"/>
    <property type="match status" value="1"/>
</dbReference>
<dbReference type="InterPro" id="IPR013249">
    <property type="entry name" value="RNA_pol_sigma70_r4_t2"/>
</dbReference>
<feature type="domain" description="RNA polymerase sigma-70 region 2" evidence="5">
    <location>
        <begin position="19"/>
        <end position="80"/>
    </location>
</feature>
<dbReference type="Pfam" id="PF04542">
    <property type="entry name" value="Sigma70_r2"/>
    <property type="match status" value="1"/>
</dbReference>
<proteinExistence type="inferred from homology"/>
<evidence type="ECO:0000256" key="1">
    <source>
        <dbReference type="ARBA" id="ARBA00010641"/>
    </source>
</evidence>
<dbReference type="InterPro" id="IPR013325">
    <property type="entry name" value="RNA_pol_sigma_r2"/>
</dbReference>
<dbReference type="NCBIfam" id="TIGR02937">
    <property type="entry name" value="sigma70-ECF"/>
    <property type="match status" value="1"/>
</dbReference>
<name>A0A7G9FUL1_9FIRM</name>
<evidence type="ECO:0000256" key="2">
    <source>
        <dbReference type="ARBA" id="ARBA00023015"/>
    </source>
</evidence>
<evidence type="ECO:0000256" key="4">
    <source>
        <dbReference type="ARBA" id="ARBA00023163"/>
    </source>
</evidence>
<dbReference type="CDD" id="cd06171">
    <property type="entry name" value="Sigma70_r4"/>
    <property type="match status" value="1"/>
</dbReference>
<comment type="similarity">
    <text evidence="1">Belongs to the sigma-70 factor family. ECF subfamily.</text>
</comment>
<accession>A0A7G9FUL1</accession>
<keyword evidence="2" id="KW-0805">Transcription regulation</keyword>
<dbReference type="SUPFAM" id="SSF88659">
    <property type="entry name" value="Sigma3 and sigma4 domains of RNA polymerase sigma factors"/>
    <property type="match status" value="1"/>
</dbReference>
<dbReference type="PANTHER" id="PTHR43133:SF51">
    <property type="entry name" value="RNA POLYMERASE SIGMA FACTOR"/>
    <property type="match status" value="1"/>
</dbReference>